<proteinExistence type="predicted"/>
<name>A0A9Q1JLR5_9CARY</name>
<comment type="caution">
    <text evidence="2">The sequence shown here is derived from an EMBL/GenBank/DDBJ whole genome shotgun (WGS) entry which is preliminary data.</text>
</comment>
<dbReference type="PANTHER" id="PTHR33144">
    <property type="entry name" value="OS10G0409366 PROTEIN-RELATED"/>
    <property type="match status" value="1"/>
</dbReference>
<feature type="region of interest" description="Disordered" evidence="1">
    <location>
        <begin position="1"/>
        <end position="22"/>
    </location>
</feature>
<keyword evidence="3" id="KW-1185">Reference proteome</keyword>
<dbReference type="Pfam" id="PF03004">
    <property type="entry name" value="Transposase_24"/>
    <property type="match status" value="1"/>
</dbReference>
<dbReference type="Proteomes" id="UP001153076">
    <property type="component" value="Unassembled WGS sequence"/>
</dbReference>
<organism evidence="2 3">
    <name type="scientific">Carnegiea gigantea</name>
    <dbReference type="NCBI Taxonomy" id="171969"/>
    <lineage>
        <taxon>Eukaryota</taxon>
        <taxon>Viridiplantae</taxon>
        <taxon>Streptophyta</taxon>
        <taxon>Embryophyta</taxon>
        <taxon>Tracheophyta</taxon>
        <taxon>Spermatophyta</taxon>
        <taxon>Magnoliopsida</taxon>
        <taxon>eudicotyledons</taxon>
        <taxon>Gunneridae</taxon>
        <taxon>Pentapetalae</taxon>
        <taxon>Caryophyllales</taxon>
        <taxon>Cactineae</taxon>
        <taxon>Cactaceae</taxon>
        <taxon>Cactoideae</taxon>
        <taxon>Echinocereeae</taxon>
        <taxon>Carnegiea</taxon>
    </lineage>
</organism>
<feature type="compositionally biased region" description="Basic and acidic residues" evidence="1">
    <location>
        <begin position="1"/>
        <end position="15"/>
    </location>
</feature>
<evidence type="ECO:0000313" key="3">
    <source>
        <dbReference type="Proteomes" id="UP001153076"/>
    </source>
</evidence>
<accession>A0A9Q1JLR5</accession>
<dbReference type="OrthoDB" id="1752401at2759"/>
<sequence length="178" mass="20200">MEGRKRSQLHQREPDDQGNEGVINGSILPRDVINYKKGVRFCVAFNNYNQPIRKGGYIFVRFLGYIARLERFFPIGTISWHKLNKTYKANIIEMVQTLAEIGKDARASQMHCHTTGSTSYAEKRADFVETHGRAPTHLEFFKETHSKESGGFVANTTTESFLNEASAKVQERLLSSSP</sequence>
<dbReference type="EMBL" id="JAKOGI010002046">
    <property type="protein sequence ID" value="KAJ8423140.1"/>
    <property type="molecule type" value="Genomic_DNA"/>
</dbReference>
<gene>
    <name evidence="2" type="ORF">Cgig2_014412</name>
</gene>
<evidence type="ECO:0000256" key="1">
    <source>
        <dbReference type="SAM" id="MobiDB-lite"/>
    </source>
</evidence>
<dbReference type="InterPro" id="IPR004252">
    <property type="entry name" value="Probable_transposase_24"/>
</dbReference>
<dbReference type="PANTHER" id="PTHR33144:SF52">
    <property type="match status" value="1"/>
</dbReference>
<reference evidence="2" key="1">
    <citation type="submission" date="2022-04" db="EMBL/GenBank/DDBJ databases">
        <title>Carnegiea gigantea Genome sequencing and assembly v2.</title>
        <authorList>
            <person name="Copetti D."/>
            <person name="Sanderson M.J."/>
            <person name="Burquez A."/>
            <person name="Wojciechowski M.F."/>
        </authorList>
    </citation>
    <scope>NUCLEOTIDE SEQUENCE</scope>
    <source>
        <strain evidence="2">SGP5-SGP5p</strain>
        <tissue evidence="2">Aerial part</tissue>
    </source>
</reference>
<evidence type="ECO:0000313" key="2">
    <source>
        <dbReference type="EMBL" id="KAJ8423140.1"/>
    </source>
</evidence>
<dbReference type="AlphaFoldDB" id="A0A9Q1JLR5"/>
<protein>
    <submittedName>
        <fullName evidence="2">Uncharacterized protein</fullName>
    </submittedName>
</protein>